<name>A0A2H3DMJ7_ARMGA</name>
<feature type="transmembrane region" description="Helical" evidence="1">
    <location>
        <begin position="43"/>
        <end position="63"/>
    </location>
</feature>
<feature type="transmembrane region" description="Helical" evidence="1">
    <location>
        <begin position="93"/>
        <end position="115"/>
    </location>
</feature>
<dbReference type="InParanoid" id="A0A2H3DMJ7"/>
<dbReference type="EMBL" id="KZ293650">
    <property type="protein sequence ID" value="PBK96445.1"/>
    <property type="molecule type" value="Genomic_DNA"/>
</dbReference>
<keyword evidence="1" id="KW-1133">Transmembrane helix</keyword>
<keyword evidence="1" id="KW-0472">Membrane</keyword>
<dbReference type="AlphaFoldDB" id="A0A2H3DMJ7"/>
<evidence type="ECO:0000256" key="1">
    <source>
        <dbReference type="SAM" id="Phobius"/>
    </source>
</evidence>
<proteinExistence type="predicted"/>
<feature type="transmembrane region" description="Helical" evidence="1">
    <location>
        <begin position="147"/>
        <end position="172"/>
    </location>
</feature>
<protein>
    <recommendedName>
        <fullName evidence="4">Transmembrane protein</fullName>
    </recommendedName>
</protein>
<evidence type="ECO:0000313" key="3">
    <source>
        <dbReference type="Proteomes" id="UP000217790"/>
    </source>
</evidence>
<dbReference type="OrthoDB" id="3006091at2759"/>
<keyword evidence="3" id="KW-1185">Reference proteome</keyword>
<dbReference type="Proteomes" id="UP000217790">
    <property type="component" value="Unassembled WGS sequence"/>
</dbReference>
<sequence length="203" mass="22527">MEKTTVTSQPRPEVMDVYNLPLADEEANAPCHRHCHIARLRQLLIPVVLAFLALVGVLLLSPFDITSGQSLFSRQVNDAGSSTGSGTFVDNKLYLIVVFVGLLVVVILGICLSFWCCKGAFENPCCCPCYFVSGMHRLWSLRCGSRGYVTFISLYSCSSCITSFSFLGQFVMDINVFDPVWFPGMAKARLHQFTDIRTVNYAS</sequence>
<evidence type="ECO:0008006" key="4">
    <source>
        <dbReference type="Google" id="ProtNLM"/>
    </source>
</evidence>
<organism evidence="2 3">
    <name type="scientific">Armillaria gallica</name>
    <name type="common">Bulbous honey fungus</name>
    <name type="synonym">Armillaria bulbosa</name>
    <dbReference type="NCBI Taxonomy" id="47427"/>
    <lineage>
        <taxon>Eukaryota</taxon>
        <taxon>Fungi</taxon>
        <taxon>Dikarya</taxon>
        <taxon>Basidiomycota</taxon>
        <taxon>Agaricomycotina</taxon>
        <taxon>Agaricomycetes</taxon>
        <taxon>Agaricomycetidae</taxon>
        <taxon>Agaricales</taxon>
        <taxon>Marasmiineae</taxon>
        <taxon>Physalacriaceae</taxon>
        <taxon>Armillaria</taxon>
    </lineage>
</organism>
<keyword evidence="1" id="KW-0812">Transmembrane</keyword>
<gene>
    <name evidence="2" type="ORF">ARMGADRAFT_696606</name>
</gene>
<evidence type="ECO:0000313" key="2">
    <source>
        <dbReference type="EMBL" id="PBK96445.1"/>
    </source>
</evidence>
<accession>A0A2H3DMJ7</accession>
<reference evidence="3" key="1">
    <citation type="journal article" date="2017" name="Nat. Ecol. Evol.">
        <title>Genome expansion and lineage-specific genetic innovations in the forest pathogenic fungi Armillaria.</title>
        <authorList>
            <person name="Sipos G."/>
            <person name="Prasanna A.N."/>
            <person name="Walter M.C."/>
            <person name="O'Connor E."/>
            <person name="Balint B."/>
            <person name="Krizsan K."/>
            <person name="Kiss B."/>
            <person name="Hess J."/>
            <person name="Varga T."/>
            <person name="Slot J."/>
            <person name="Riley R."/>
            <person name="Boka B."/>
            <person name="Rigling D."/>
            <person name="Barry K."/>
            <person name="Lee J."/>
            <person name="Mihaltcheva S."/>
            <person name="LaButti K."/>
            <person name="Lipzen A."/>
            <person name="Waldron R."/>
            <person name="Moloney N.M."/>
            <person name="Sperisen C."/>
            <person name="Kredics L."/>
            <person name="Vagvoelgyi C."/>
            <person name="Patrignani A."/>
            <person name="Fitzpatrick D."/>
            <person name="Nagy I."/>
            <person name="Doyle S."/>
            <person name="Anderson J.B."/>
            <person name="Grigoriev I.V."/>
            <person name="Gueldener U."/>
            <person name="Muensterkoetter M."/>
            <person name="Nagy L.G."/>
        </authorList>
    </citation>
    <scope>NUCLEOTIDE SEQUENCE [LARGE SCALE GENOMIC DNA]</scope>
    <source>
        <strain evidence="3">Ar21-2</strain>
    </source>
</reference>